<name>A0ABQ7VV03_SOLTU</name>
<dbReference type="InterPro" id="IPR032567">
    <property type="entry name" value="RTL1-rel"/>
</dbReference>
<sequence length="136" mass="15445">MTDFDIILGMTWLSLYYVVVNYNAKKLVGQGCLSYLAHILEVDVELPSIKSFHVVSKFKEVFPTKLSGMPLDKDIDFCNDLEPGTCHISIPPYHMSATELRELKAQIQELLDKGFIHPSASPWGALSYLLRRRMVV</sequence>
<comment type="caution">
    <text evidence="1">The sequence shown here is derived from an EMBL/GenBank/DDBJ whole genome shotgun (WGS) entry which is preliminary data.</text>
</comment>
<dbReference type="PANTHER" id="PTHR15503">
    <property type="entry name" value="LDOC1 RELATED"/>
    <property type="match status" value="1"/>
</dbReference>
<dbReference type="SUPFAM" id="SSF56672">
    <property type="entry name" value="DNA/RNA polymerases"/>
    <property type="match status" value="1"/>
</dbReference>
<evidence type="ECO:0008006" key="3">
    <source>
        <dbReference type="Google" id="ProtNLM"/>
    </source>
</evidence>
<evidence type="ECO:0000313" key="2">
    <source>
        <dbReference type="Proteomes" id="UP000826656"/>
    </source>
</evidence>
<keyword evidence="2" id="KW-1185">Reference proteome</keyword>
<dbReference type="Proteomes" id="UP000826656">
    <property type="component" value="Unassembled WGS sequence"/>
</dbReference>
<organism evidence="1 2">
    <name type="scientific">Solanum tuberosum</name>
    <name type="common">Potato</name>
    <dbReference type="NCBI Taxonomy" id="4113"/>
    <lineage>
        <taxon>Eukaryota</taxon>
        <taxon>Viridiplantae</taxon>
        <taxon>Streptophyta</taxon>
        <taxon>Embryophyta</taxon>
        <taxon>Tracheophyta</taxon>
        <taxon>Spermatophyta</taxon>
        <taxon>Magnoliopsida</taxon>
        <taxon>eudicotyledons</taxon>
        <taxon>Gunneridae</taxon>
        <taxon>Pentapetalae</taxon>
        <taxon>asterids</taxon>
        <taxon>lamiids</taxon>
        <taxon>Solanales</taxon>
        <taxon>Solanaceae</taxon>
        <taxon>Solanoideae</taxon>
        <taxon>Solaneae</taxon>
        <taxon>Solanum</taxon>
    </lineage>
</organism>
<dbReference type="EMBL" id="JAIVGD010000011">
    <property type="protein sequence ID" value="KAH0771673.1"/>
    <property type="molecule type" value="Genomic_DNA"/>
</dbReference>
<dbReference type="Gene3D" id="3.10.10.10">
    <property type="entry name" value="HIV Type 1 Reverse Transcriptase, subunit A, domain 1"/>
    <property type="match status" value="1"/>
</dbReference>
<dbReference type="InterPro" id="IPR043502">
    <property type="entry name" value="DNA/RNA_pol_sf"/>
</dbReference>
<gene>
    <name evidence="1" type="ORF">KY290_015654</name>
</gene>
<dbReference type="PANTHER" id="PTHR15503:SF45">
    <property type="entry name" value="RNA-DIRECTED DNA POLYMERASE HOMOLOG"/>
    <property type="match status" value="1"/>
</dbReference>
<accession>A0ABQ7VV03</accession>
<reference evidence="1 2" key="1">
    <citation type="journal article" date="2021" name="bioRxiv">
        <title>Chromosome-scale and haplotype-resolved genome assembly of a tetraploid potato cultivar.</title>
        <authorList>
            <person name="Sun H."/>
            <person name="Jiao W.-B."/>
            <person name="Krause K."/>
            <person name="Campoy J.A."/>
            <person name="Goel M."/>
            <person name="Folz-Donahue K."/>
            <person name="Kukat C."/>
            <person name="Huettel B."/>
            <person name="Schneeberger K."/>
        </authorList>
    </citation>
    <scope>NUCLEOTIDE SEQUENCE [LARGE SCALE GENOMIC DNA]</scope>
    <source>
        <strain evidence="1">SolTubOtavaFocal</strain>
        <tissue evidence="1">Leaves</tissue>
    </source>
</reference>
<proteinExistence type="predicted"/>
<evidence type="ECO:0000313" key="1">
    <source>
        <dbReference type="EMBL" id="KAH0771673.1"/>
    </source>
</evidence>
<protein>
    <recommendedName>
        <fullName evidence="3">Retrotransposon protein</fullName>
    </recommendedName>
</protein>